<dbReference type="GO" id="GO:0005886">
    <property type="term" value="C:plasma membrane"/>
    <property type="evidence" value="ECO:0007669"/>
    <property type="project" value="InterPro"/>
</dbReference>
<dbReference type="GeneID" id="9835376"/>
<protein>
    <recommendedName>
        <fullName evidence="6">Translocation and assembly module TamB C-terminal domain-containing protein</fullName>
    </recommendedName>
</protein>
<dbReference type="KEGG" id="ota:OT_ostta06g02440"/>
<evidence type="ECO:0000256" key="3">
    <source>
        <dbReference type="ARBA" id="ARBA00022989"/>
    </source>
</evidence>
<evidence type="ECO:0000256" key="5">
    <source>
        <dbReference type="SAM" id="MobiDB-lite"/>
    </source>
</evidence>
<dbReference type="OrthoDB" id="1386367at2759"/>
<feature type="region of interest" description="Disordered" evidence="5">
    <location>
        <begin position="1"/>
        <end position="22"/>
    </location>
</feature>
<dbReference type="Pfam" id="PF04357">
    <property type="entry name" value="TamB"/>
    <property type="match status" value="1"/>
</dbReference>
<reference evidence="8" key="1">
    <citation type="journal article" date="2006" name="Proc. Natl. Acad. Sci. U.S.A.">
        <title>Genome analysis of the smallest free-living eukaryote Ostreococcus tauri unveils many unique features.</title>
        <authorList>
            <person name="Derelle E."/>
            <person name="Ferraz C."/>
            <person name="Rombauts S."/>
            <person name="Rouze P."/>
            <person name="Worden A.Z."/>
            <person name="Robbens S."/>
            <person name="Partensky F."/>
            <person name="Degroeve S."/>
            <person name="Echeynie S."/>
            <person name="Cooke R."/>
            <person name="Saeys Y."/>
            <person name="Wuyts J."/>
            <person name="Jabbari K."/>
            <person name="Bowler C."/>
            <person name="Panaud O."/>
            <person name="Piegu B."/>
            <person name="Ball S.G."/>
            <person name="Ral J.-P."/>
            <person name="Bouget F.-Y."/>
            <person name="Piganeau G."/>
            <person name="De Baets B."/>
            <person name="Picard A."/>
            <person name="Delseny M."/>
            <person name="Demaille J."/>
            <person name="Van de Peer Y."/>
            <person name="Moreau H."/>
        </authorList>
    </citation>
    <scope>NUCLEOTIDE SEQUENCE [LARGE SCALE GENOMIC DNA]</scope>
    <source>
        <strain evidence="8">OTTH 0595 / CCAP 157/2 / RCC745</strain>
    </source>
</reference>
<dbReference type="FunCoup" id="A0A090M8F5">
    <property type="interactions" value="261"/>
</dbReference>
<dbReference type="PANTHER" id="PTHR34457:SF3">
    <property type="entry name" value="PROTEIN TIC236, CHLOROPLASTIC"/>
    <property type="match status" value="1"/>
</dbReference>
<name>A0A090M8F5_OSTTA</name>
<dbReference type="InterPro" id="IPR007452">
    <property type="entry name" value="TamB_C"/>
</dbReference>
<feature type="compositionally biased region" description="Basic and acidic residues" evidence="5">
    <location>
        <begin position="100"/>
        <end position="118"/>
    </location>
</feature>
<keyword evidence="4" id="KW-0472">Membrane</keyword>
<feature type="domain" description="Translocation and assembly module TamB C-terminal" evidence="6">
    <location>
        <begin position="1802"/>
        <end position="2196"/>
    </location>
</feature>
<gene>
    <name evidence="7" type="ORF">OT_ostta06g02440</name>
</gene>
<accession>A0A090M8F5</accession>
<reference evidence="7 8" key="2">
    <citation type="journal article" date="2014" name="BMC Genomics">
        <title>An improved genome of the model marine alga Ostreococcus tauri unfolds by assessing Illumina de novo assemblies.</title>
        <authorList>
            <person name="Blanc-Mathieu R."/>
            <person name="Verhelst B."/>
            <person name="Derelle E."/>
            <person name="Rombauts S."/>
            <person name="Bouget F.Y."/>
            <person name="Carre I."/>
            <person name="Chateau A."/>
            <person name="Eyre-Walker A."/>
            <person name="Grimsley N."/>
            <person name="Moreau H."/>
            <person name="Piegu B."/>
            <person name="Rivals E."/>
            <person name="Schackwitz W."/>
            <person name="Van de Peer Y."/>
            <person name="Piganeau G."/>
        </authorList>
    </citation>
    <scope>NUCLEOTIDE SEQUENCE [LARGE SCALE GENOMIC DNA]</scope>
    <source>
        <strain evidence="8">OTTH 0595 / CCAP 157/2 / RCC745</strain>
    </source>
</reference>
<evidence type="ECO:0000256" key="4">
    <source>
        <dbReference type="ARBA" id="ARBA00023136"/>
    </source>
</evidence>
<keyword evidence="3" id="KW-1133">Transmembrane helix</keyword>
<evidence type="ECO:0000259" key="6">
    <source>
        <dbReference type="Pfam" id="PF04357"/>
    </source>
</evidence>
<keyword evidence="2" id="KW-0812">Transmembrane</keyword>
<keyword evidence="8" id="KW-1185">Reference proteome</keyword>
<evidence type="ECO:0000256" key="2">
    <source>
        <dbReference type="ARBA" id="ARBA00022692"/>
    </source>
</evidence>
<feature type="compositionally biased region" description="Basic and acidic residues" evidence="5">
    <location>
        <begin position="1283"/>
        <end position="1298"/>
    </location>
</feature>
<proteinExistence type="predicted"/>
<dbReference type="GO" id="GO:0009306">
    <property type="term" value="P:protein secretion"/>
    <property type="evidence" value="ECO:0007669"/>
    <property type="project" value="InterPro"/>
</dbReference>
<comment type="caution">
    <text evidence="7">The sequence shown here is derived from an EMBL/GenBank/DDBJ whole genome shotgun (WGS) entry which is preliminary data.</text>
</comment>
<evidence type="ECO:0000256" key="1">
    <source>
        <dbReference type="ARBA" id="ARBA00004167"/>
    </source>
</evidence>
<feature type="compositionally biased region" description="Low complexity" evidence="5">
    <location>
        <begin position="1326"/>
        <end position="1336"/>
    </location>
</feature>
<feature type="region of interest" description="Disordered" evidence="5">
    <location>
        <begin position="1253"/>
        <end position="1272"/>
    </location>
</feature>
<dbReference type="STRING" id="70448.A0A090M8F5"/>
<feature type="region of interest" description="Disordered" evidence="5">
    <location>
        <begin position="1283"/>
        <end position="1343"/>
    </location>
</feature>
<organism evidence="7 8">
    <name type="scientific">Ostreococcus tauri</name>
    <name type="common">Marine green alga</name>
    <dbReference type="NCBI Taxonomy" id="70448"/>
    <lineage>
        <taxon>Eukaryota</taxon>
        <taxon>Viridiplantae</taxon>
        <taxon>Chlorophyta</taxon>
        <taxon>Mamiellophyceae</taxon>
        <taxon>Mamiellales</taxon>
        <taxon>Bathycoccaceae</taxon>
        <taxon>Ostreococcus</taxon>
    </lineage>
</organism>
<dbReference type="PANTHER" id="PTHR34457">
    <property type="entry name" value="EMBRYO DEFECTIVE 2410"/>
    <property type="match status" value="1"/>
</dbReference>
<feature type="compositionally biased region" description="Polar residues" evidence="5">
    <location>
        <begin position="1259"/>
        <end position="1272"/>
    </location>
</feature>
<dbReference type="EMBL" id="CAID01000006">
    <property type="protein sequence ID" value="CEF98369.1"/>
    <property type="molecule type" value="Genomic_DNA"/>
</dbReference>
<feature type="region of interest" description="Disordered" evidence="5">
    <location>
        <begin position="54"/>
        <end position="138"/>
    </location>
</feature>
<dbReference type="Proteomes" id="UP000009170">
    <property type="component" value="Unassembled WGS sequence"/>
</dbReference>
<dbReference type="InParanoid" id="A0A090M8F5"/>
<feature type="compositionally biased region" description="Low complexity" evidence="5">
    <location>
        <begin position="119"/>
        <end position="128"/>
    </location>
</feature>
<evidence type="ECO:0000313" key="7">
    <source>
        <dbReference type="EMBL" id="CEF98369.1"/>
    </source>
</evidence>
<dbReference type="RefSeq" id="XP_022839229.1">
    <property type="nucleotide sequence ID" value="XM_022984029.1"/>
</dbReference>
<dbReference type="InterPro" id="IPR053022">
    <property type="entry name" value="Chloroplast_translocon_comp"/>
</dbReference>
<feature type="compositionally biased region" description="Polar residues" evidence="5">
    <location>
        <begin position="1"/>
        <end position="13"/>
    </location>
</feature>
<sequence length="2209" mass="239216">MHRASSSASTSDGRWTRAGAGRRSRTLFPCGARLDGVRCVLRRRSGTTTRDVRLDVEAVGDDDGPRWIGEGADDDGSRDVGESDAVNDAGAVGTPGSETTAREVSAESERDGAAERSTRAGSSRSNSSDEVNGSAKMIVDDGARVDVSVDEGSGVSGTVRLRRKSEPEPTYVTAGGTVRKKVDPSRGLGPRRSYAREALLKARRNAADAIDNLRTNRLEVSASAKDGISEEARIAGEAVALAKVTAEALRGTGPITMEEWSAAMSTALSAVWRELWYRWSQKLKQSVKWALALTAVMSAVFHYIVGPAVVSPRLPYIGEMASSVVGRPVRVGRCKSLSFMGALGFGKFLEVGPVVLGPSETEKSIVEVDSVKISYDVLRSILRRKLVTEVNLEGVNASLRQGENNSWFGYPEDTNPLSSRPTLQLGSISKAGVKKQQSFAPSVELRVVRLDRGNAKLNLQGDPEPRKLRNVQGKAVISSAGRVEMDLVMIPETRQTPPTKRPTTMLAKNPVRHLRKEQTPAEVRSLETEVLRGTNGGQIRAFATYTPAQQRGSRARQGYAELKVRAQLNNTSAAFLERVIPNVPIDIRGGRLDGEVRLTSNSKSTWSFPDFGGQLKGKNLWFHFFDSTDDFADTDVDLVFEGKRMYMHGGEGYFGHVPLTVTGDLDLNSADGEYRLSAQVSPVEVHDLRETLGVRPIPRPLAGSVKGFLYCSGPLEAPVFTGRAETTVPTTGNLNKEKPGTEMAWSEDAVKAAQSQGAVAAYDRVPFKSANAVFTADIKKGIFSLHSAEAIPVDGGKLRASGRISTKPDALHDPEALDVEGTGADLDVLKLAKRLVSPGTEEPPWLHRLCPSSPVSVSGTFVGALSEPVLSANWTVEEEEYKGHLMMTREGVTTNLETPVLEMKASVATQFAPLEVQLKATSVEEAIALGKPKVTDAEADFKLNGADVATWLIAEDATDAPDRVRLRLGGRTRLKGKFTQPRNEDDEEIVGMLPSFTGQLQLDNLRVNKLEFAPKMTGKLKASESGLQLHAKSRSDEYLETSIDNNGKASVSIRRNNLKLSGAVDDFAGSLEVAGLMLDDLEIASLRGKVEAATAKIDLRDRTGTGMLSLKQPRVSGISGESLKANVSWKDRIVSLERATLKQLKSKYQADGDYALPDEVWNALPSKRVPVEEESPIVEDIVPVTDSMTTPTATQQPEFAAQTRDIEVDAEEPPVQTDAVESKFFKRLRRPTMIDKFTQGTIMKIKRLISKQPPKVETELTSNVQTRAGTRQVELQQTVESIEEQRLEKSQPADDRVEQVTYTVDDETTLVDNDRNTSVDADDQQDAPTTDAPADTVQEAAEEEAMETSKDVLSAEIAAIVQGIDDEKVKTTAAGKAFKSVFRTARNVVTSNRLKEKEAPEEKPRIGLESYEKEFAAATSGAWRFRLAVPQADIEEMLPVVRVLTDLRKGATLEEYGRAKQAFLAGVENMGYAFVDLARQVDEVSAETKGDIEGVDNIPIDALATKESVKQLPGLQDLKGEWHGMIQATGGHQEVLDSQPTETVLFDVAGSDWQWGQYKVSRVDAQGEANSKEGLKLKNLEVSSDAASLSVSGAIGGPKQDATFAVRDFPAPLLGAFVGPMLPEQAVADFPPVSGDLLVQGHLAGSVTAPEGEFLMRLRDGKIGNVKLKTAELNAELNDARRAEFEGEAMPAQGTGVFRIAGAVPLPEATDQSLAVDWRVREQGVTLLTAFVPQIAEWQSGAADLSLHVRGTPTAPVYDGVMEIRKARVLSPLLARPIYPANATVRIQRNTLYVDDVEARSGKGVLRMKGAMPILKPSRPAGGETWEGLVARADTQGGVKVSMDGLDMRVRNVYSGQLNANMVAKGTVLAPELSGDVRFSRGTALVQQQAPVEGALNQESDKRGVLAGILERAARANDPNHRDGYSSDLENEFMSEKNLEKLQNFRLRGLQINVGPEISVVYPFVMNFGVSGEITLDGAVDANAIKPNGSLYFDRGDVNLVATQVRLDRDHPNRVVFSPDKGLDPFVDMAFLGTDLRALIQGPASRWTDSLTLTSSAQVTPSEGDTISPSEAARIFESQLVESLLEHDGTIAFSNLASSTLASLMPKIEAGGNVGRARWRLTAAPSLPGLLSLDPDLDPFSSTGSFTLGSEAEISFGDSLQATLSRNLDAEEMRTELSLVYKLTKKLRMQLKSLSASATRVMFEFSTKD</sequence>
<comment type="subcellular location">
    <subcellularLocation>
        <location evidence="1">Membrane</location>
        <topology evidence="1">Single-pass membrane protein</topology>
    </subcellularLocation>
</comment>
<evidence type="ECO:0000313" key="8">
    <source>
        <dbReference type="Proteomes" id="UP000009170"/>
    </source>
</evidence>